<comment type="catalytic activity">
    <reaction evidence="10">
        <text>(R)-4'-phosphopantetheine + ATP + H(+) = 3'-dephospho-CoA + diphosphate</text>
        <dbReference type="Rhea" id="RHEA:19801"/>
        <dbReference type="ChEBI" id="CHEBI:15378"/>
        <dbReference type="ChEBI" id="CHEBI:30616"/>
        <dbReference type="ChEBI" id="CHEBI:33019"/>
        <dbReference type="ChEBI" id="CHEBI:57328"/>
        <dbReference type="ChEBI" id="CHEBI:61723"/>
        <dbReference type="EC" id="2.7.7.3"/>
    </reaction>
</comment>
<dbReference type="Proteomes" id="UP001056685">
    <property type="component" value="Segment"/>
</dbReference>
<dbReference type="Pfam" id="PF01467">
    <property type="entry name" value="CTP_transf_like"/>
    <property type="match status" value="1"/>
</dbReference>
<evidence type="ECO:0000256" key="7">
    <source>
        <dbReference type="ARBA" id="ARBA00022840"/>
    </source>
</evidence>
<keyword evidence="5 12" id="KW-0548">Nucleotidyltransferase</keyword>
<keyword evidence="13" id="KW-1185">Reference proteome</keyword>
<evidence type="ECO:0000256" key="10">
    <source>
        <dbReference type="ARBA" id="ARBA00029346"/>
    </source>
</evidence>
<keyword evidence="7" id="KW-0067">ATP-binding</keyword>
<keyword evidence="3" id="KW-0963">Cytoplasm</keyword>
<feature type="domain" description="Cytidyltransferase-like" evidence="11">
    <location>
        <begin position="9"/>
        <end position="142"/>
    </location>
</feature>
<gene>
    <name evidence="12" type="ORF">KABACHOK_01420</name>
</gene>
<dbReference type="InterPro" id="IPR004821">
    <property type="entry name" value="Cyt_trans-like"/>
</dbReference>
<keyword evidence="6" id="KW-0547">Nucleotide-binding</keyword>
<dbReference type="Gene3D" id="3.40.50.620">
    <property type="entry name" value="HUPs"/>
    <property type="match status" value="1"/>
</dbReference>
<dbReference type="NCBIfam" id="TIGR01510">
    <property type="entry name" value="coaD_prev_kdtB"/>
    <property type="match status" value="1"/>
</dbReference>
<dbReference type="GO" id="GO:0015937">
    <property type="term" value="P:coenzyme A biosynthetic process"/>
    <property type="evidence" value="ECO:0007669"/>
    <property type="project" value="UniProtKB-KW"/>
</dbReference>
<dbReference type="GO" id="GO:0004595">
    <property type="term" value="F:pantetheine-phosphate adenylyltransferase activity"/>
    <property type="evidence" value="ECO:0007669"/>
    <property type="project" value="UniProtKB-EC"/>
</dbReference>
<evidence type="ECO:0000256" key="5">
    <source>
        <dbReference type="ARBA" id="ARBA00022695"/>
    </source>
</evidence>
<evidence type="ECO:0000256" key="6">
    <source>
        <dbReference type="ARBA" id="ARBA00022741"/>
    </source>
</evidence>
<dbReference type="PANTHER" id="PTHR21342:SF1">
    <property type="entry name" value="PHOSPHOPANTETHEINE ADENYLYLTRANSFERASE"/>
    <property type="match status" value="1"/>
</dbReference>
<evidence type="ECO:0000313" key="13">
    <source>
        <dbReference type="Proteomes" id="UP001056685"/>
    </source>
</evidence>
<keyword evidence="4" id="KW-0808">Transferase</keyword>
<dbReference type="SUPFAM" id="SSF52374">
    <property type="entry name" value="Nucleotidylyl transferase"/>
    <property type="match status" value="1"/>
</dbReference>
<name>A0A9E7MPN1_9CAUD</name>
<dbReference type="NCBIfam" id="TIGR00125">
    <property type="entry name" value="cyt_tran_rel"/>
    <property type="match status" value="1"/>
</dbReference>
<evidence type="ECO:0000256" key="2">
    <source>
        <dbReference type="ARBA" id="ARBA00013868"/>
    </source>
</evidence>
<dbReference type="EMBL" id="ON529852">
    <property type="protein sequence ID" value="USN13978.1"/>
    <property type="molecule type" value="Genomic_DNA"/>
</dbReference>
<dbReference type="HAMAP" id="MF_00151">
    <property type="entry name" value="PPAT_bact"/>
    <property type="match status" value="1"/>
</dbReference>
<evidence type="ECO:0000256" key="1">
    <source>
        <dbReference type="ARBA" id="ARBA00012392"/>
    </source>
</evidence>
<sequence length="166" mass="18491">MNEGPKIGFYAGSFDPITRGHLDVIRQALTVFDVLYVAVGSNAAKRGLFEPKERSFMAYEACKAQFPEDASRIFTLAFEGSLAAAARSVEATHLVRAFRQASDFNDEFGIHGVMERIAPDLPMVYLICQSDYLHVSSSMARELARIGEDMSWLVPPSVERRLKAKQ</sequence>
<dbReference type="PRINTS" id="PR01020">
    <property type="entry name" value="LPSBIOSNTHSS"/>
</dbReference>
<organism evidence="12 13">
    <name type="scientific">Brevundimonas phage vB_BpoS-Kabachok</name>
    <dbReference type="NCBI Taxonomy" id="2948600"/>
    <lineage>
        <taxon>Viruses</taxon>
        <taxon>Duplodnaviria</taxon>
        <taxon>Heunggongvirae</taxon>
        <taxon>Uroviricota</taxon>
        <taxon>Caudoviricetes</taxon>
        <taxon>Jeanschmidtviridae</taxon>
        <taxon>Marchewkavirus</taxon>
        <taxon>Marchewkavirus kabachok</taxon>
    </lineage>
</organism>
<accession>A0A9E7MPN1</accession>
<proteinExistence type="inferred from homology"/>
<evidence type="ECO:0000259" key="11">
    <source>
        <dbReference type="Pfam" id="PF01467"/>
    </source>
</evidence>
<dbReference type="InterPro" id="IPR001980">
    <property type="entry name" value="PPAT"/>
</dbReference>
<dbReference type="PANTHER" id="PTHR21342">
    <property type="entry name" value="PHOSPHOPANTETHEINE ADENYLYLTRANSFERASE"/>
    <property type="match status" value="1"/>
</dbReference>
<evidence type="ECO:0000256" key="9">
    <source>
        <dbReference type="ARBA" id="ARBA00022993"/>
    </source>
</evidence>
<evidence type="ECO:0000256" key="4">
    <source>
        <dbReference type="ARBA" id="ARBA00022679"/>
    </source>
</evidence>
<dbReference type="EC" id="2.7.7.3" evidence="1"/>
<protein>
    <recommendedName>
        <fullName evidence="2">Phosphopantetheine adenylyltransferase</fullName>
        <ecNumber evidence="1">2.7.7.3</ecNumber>
    </recommendedName>
</protein>
<reference evidence="12" key="1">
    <citation type="submission" date="2022-05" db="EMBL/GenBank/DDBJ databases">
        <authorList>
            <person name="Friedrich I."/>
            <person name="Poehlein A."/>
            <person name="Schneider D."/>
            <person name="Hertel R."/>
            <person name="Daniel R."/>
        </authorList>
    </citation>
    <scope>NUCLEOTIDE SEQUENCE</scope>
</reference>
<dbReference type="GO" id="GO:0005524">
    <property type="term" value="F:ATP binding"/>
    <property type="evidence" value="ECO:0007669"/>
    <property type="project" value="UniProtKB-KW"/>
</dbReference>
<keyword evidence="9" id="KW-0173">Coenzyme A biosynthesis</keyword>
<evidence type="ECO:0000256" key="3">
    <source>
        <dbReference type="ARBA" id="ARBA00022490"/>
    </source>
</evidence>
<keyword evidence="8" id="KW-0460">Magnesium</keyword>
<dbReference type="InterPro" id="IPR014729">
    <property type="entry name" value="Rossmann-like_a/b/a_fold"/>
</dbReference>
<evidence type="ECO:0000256" key="8">
    <source>
        <dbReference type="ARBA" id="ARBA00022842"/>
    </source>
</evidence>
<evidence type="ECO:0000313" key="12">
    <source>
        <dbReference type="EMBL" id="USN13978.1"/>
    </source>
</evidence>